<dbReference type="Pfam" id="PF03527">
    <property type="entry name" value="RHS"/>
    <property type="match status" value="1"/>
</dbReference>
<evidence type="ECO:0000259" key="1">
    <source>
        <dbReference type="Pfam" id="PF03527"/>
    </source>
</evidence>
<dbReference type="Proteomes" id="UP000016505">
    <property type="component" value="Chromosome I"/>
</dbReference>
<evidence type="ECO:0000313" key="2">
    <source>
        <dbReference type="EMBL" id="ATC87484.1"/>
    </source>
</evidence>
<dbReference type="KEGG" id="part:PARC_a3063"/>
<dbReference type="EMBL" id="CP011025">
    <property type="protein sequence ID" value="ATC87484.1"/>
    <property type="molecule type" value="Genomic_DNA"/>
</dbReference>
<protein>
    <recommendedName>
        <fullName evidence="1">RHS protein conserved region domain-containing protein</fullName>
    </recommendedName>
</protein>
<name>A0A290S5P0_9GAMM</name>
<dbReference type="InterPro" id="IPR001826">
    <property type="entry name" value="RHS"/>
</dbReference>
<dbReference type="OrthoDB" id="9816400at2"/>
<dbReference type="RefSeq" id="WP_010554435.1">
    <property type="nucleotide sequence ID" value="NZ_CP011025.1"/>
</dbReference>
<accession>A0A290S5P0</accession>
<reference evidence="2 3" key="1">
    <citation type="journal article" date="2012" name="J. Bacteriol.">
        <title>Genome sequences of type strains of seven species of the marine bacterium Pseudoalteromonas.</title>
        <authorList>
            <person name="Xie B.B."/>
            <person name="Shu Y.L."/>
            <person name="Qin Q.L."/>
            <person name="Rong J.C."/>
            <person name="Zhang X.Y."/>
            <person name="Chen X.L."/>
            <person name="Shi M."/>
            <person name="He H.L."/>
            <person name="Zhou B.C."/>
            <person name="Zhang Y.Z."/>
        </authorList>
    </citation>
    <scope>NUCLEOTIDE SEQUENCE [LARGE SCALE GENOMIC DNA]</scope>
    <source>
        <strain evidence="2 3">A 37-1-2</strain>
    </source>
</reference>
<organism evidence="2 3">
    <name type="scientific">Pseudoalteromonas arctica A 37-1-2</name>
    <dbReference type="NCBI Taxonomy" id="1117313"/>
    <lineage>
        <taxon>Bacteria</taxon>
        <taxon>Pseudomonadati</taxon>
        <taxon>Pseudomonadota</taxon>
        <taxon>Gammaproteobacteria</taxon>
        <taxon>Alteromonadales</taxon>
        <taxon>Pseudoalteromonadaceae</taxon>
        <taxon>Pseudoalteromonas</taxon>
    </lineage>
</organism>
<dbReference type="AlphaFoldDB" id="A0A290S5P0"/>
<evidence type="ECO:0000313" key="3">
    <source>
        <dbReference type="Proteomes" id="UP000016505"/>
    </source>
</evidence>
<feature type="domain" description="RHS protein conserved region" evidence="1">
    <location>
        <begin position="73"/>
        <end position="106"/>
    </location>
</feature>
<dbReference type="Gene3D" id="2.180.10.10">
    <property type="entry name" value="RHS repeat-associated core"/>
    <property type="match status" value="1"/>
</dbReference>
<proteinExistence type="predicted"/>
<gene>
    <name evidence="2" type="ORF">PARC_a3063</name>
</gene>
<sequence>MNSQTPLLFIYDARRNAISRGEMTLKTVAGNNRYYFYDENGLLISEANSSRQITKEYVYLQGEPLAMVKAGAIYYFHNSHLGAPQRLFDEYKQTVWQVQYNAFGTTRILMNKERVGSCLAF</sequence>